<sequence>MSTADRYDYDGRRNGLQVRFSTTVCRAGRYRDLGKAGMADQPSRPRTSPAQTPTRTERRIVKGGVLRR</sequence>
<feature type="region of interest" description="Disordered" evidence="1">
    <location>
        <begin position="33"/>
        <end position="57"/>
    </location>
</feature>
<organism evidence="2 3">
    <name type="scientific">Amycolatopsis balhimycina DSM 5908</name>
    <dbReference type="NCBI Taxonomy" id="1081091"/>
    <lineage>
        <taxon>Bacteria</taxon>
        <taxon>Bacillati</taxon>
        <taxon>Actinomycetota</taxon>
        <taxon>Actinomycetes</taxon>
        <taxon>Pseudonocardiales</taxon>
        <taxon>Pseudonocardiaceae</taxon>
        <taxon>Amycolatopsis</taxon>
    </lineage>
</organism>
<dbReference type="EMBL" id="QHHU01000064">
    <property type="protein sequence ID" value="RSM37840.1"/>
    <property type="molecule type" value="Genomic_DNA"/>
</dbReference>
<evidence type="ECO:0000313" key="2">
    <source>
        <dbReference type="EMBL" id="RSM37840.1"/>
    </source>
</evidence>
<evidence type="ECO:0000313" key="3">
    <source>
        <dbReference type="Proteomes" id="UP000286716"/>
    </source>
</evidence>
<comment type="caution">
    <text evidence="2">The sequence shown here is derived from an EMBL/GenBank/DDBJ whole genome shotgun (WGS) entry which is preliminary data.</text>
</comment>
<evidence type="ECO:0000256" key="1">
    <source>
        <dbReference type="SAM" id="MobiDB-lite"/>
    </source>
</evidence>
<reference evidence="2 3" key="1">
    <citation type="submission" date="2018-05" db="EMBL/GenBank/DDBJ databases">
        <title>Evolution of GPA BGCs.</title>
        <authorList>
            <person name="Waglechner N."/>
            <person name="Wright G.D."/>
        </authorList>
    </citation>
    <scope>NUCLEOTIDE SEQUENCE [LARGE SCALE GENOMIC DNA]</scope>
    <source>
        <strain evidence="2 3">DSM 5908</strain>
    </source>
</reference>
<dbReference type="AlphaFoldDB" id="A0A428W427"/>
<name>A0A428W427_AMYBA</name>
<accession>A0A428W427</accession>
<proteinExistence type="predicted"/>
<protein>
    <submittedName>
        <fullName evidence="2">Uncharacterized protein</fullName>
    </submittedName>
</protein>
<gene>
    <name evidence="2" type="ORF">DMA12_35105</name>
</gene>
<feature type="compositionally biased region" description="Polar residues" evidence="1">
    <location>
        <begin position="44"/>
        <end position="54"/>
    </location>
</feature>
<dbReference type="OrthoDB" id="568335at2"/>
<dbReference type="Proteomes" id="UP000286716">
    <property type="component" value="Unassembled WGS sequence"/>
</dbReference>
<keyword evidence="3" id="KW-1185">Reference proteome</keyword>